<dbReference type="Proteomes" id="UP000053660">
    <property type="component" value="Unassembled WGS sequence"/>
</dbReference>
<name>A0A0B1SLF4_OESDE</name>
<dbReference type="AlphaFoldDB" id="A0A0B1SLF4"/>
<sequence>MITNGSNKLVSFYHFMGNANGTVGHFFYKRWPLQRALSREFKQLARQCIIKRPVASSTASGSE</sequence>
<organism evidence="1 2">
    <name type="scientific">Oesophagostomum dentatum</name>
    <name type="common">Nodular worm</name>
    <dbReference type="NCBI Taxonomy" id="61180"/>
    <lineage>
        <taxon>Eukaryota</taxon>
        <taxon>Metazoa</taxon>
        <taxon>Ecdysozoa</taxon>
        <taxon>Nematoda</taxon>
        <taxon>Chromadorea</taxon>
        <taxon>Rhabditida</taxon>
        <taxon>Rhabditina</taxon>
        <taxon>Rhabditomorpha</taxon>
        <taxon>Strongyloidea</taxon>
        <taxon>Strongylidae</taxon>
        <taxon>Oesophagostomum</taxon>
    </lineage>
</organism>
<accession>A0A0B1SLF4</accession>
<reference evidence="1 2" key="1">
    <citation type="submission" date="2014-03" db="EMBL/GenBank/DDBJ databases">
        <title>Draft genome of the hookworm Oesophagostomum dentatum.</title>
        <authorList>
            <person name="Mitreva M."/>
        </authorList>
    </citation>
    <scope>NUCLEOTIDE SEQUENCE [LARGE SCALE GENOMIC DNA]</scope>
    <source>
        <strain evidence="1 2">OD-Hann</strain>
    </source>
</reference>
<dbReference type="EMBL" id="KN567130">
    <property type="protein sequence ID" value="KHJ84706.1"/>
    <property type="molecule type" value="Genomic_DNA"/>
</dbReference>
<evidence type="ECO:0000313" key="2">
    <source>
        <dbReference type="Proteomes" id="UP000053660"/>
    </source>
</evidence>
<protein>
    <submittedName>
        <fullName evidence="1">Uncharacterized protein</fullName>
    </submittedName>
</protein>
<evidence type="ECO:0000313" key="1">
    <source>
        <dbReference type="EMBL" id="KHJ84706.1"/>
    </source>
</evidence>
<dbReference type="OrthoDB" id="10517966at2759"/>
<keyword evidence="2" id="KW-1185">Reference proteome</keyword>
<gene>
    <name evidence="1" type="ORF">OESDEN_15577</name>
</gene>
<proteinExistence type="predicted"/>